<dbReference type="GO" id="GO:0006826">
    <property type="term" value="P:iron ion transport"/>
    <property type="evidence" value="ECO:0007669"/>
    <property type="project" value="UniProtKB-KW"/>
</dbReference>
<dbReference type="PANTHER" id="PTHR32552:SF81">
    <property type="entry name" value="TONB-DEPENDENT OUTER MEMBRANE RECEPTOR"/>
    <property type="match status" value="1"/>
</dbReference>
<sequence>MKKFFFLISTYFFFTHVSAKEEGNFPKTPADTVPYNQLGEIAVISNPKSQINTFEFPASLTTFSSANIERMNIQSLKDFSSLAPNLYIPDYGSRLTSAIYIRGIGSRINSPAVGLNIDNVPYLDKSAFDFDFMDIERVEILRGPQGTLYGRNTMAGLINVYTKSPFDHPGTRVRVGYGNYNAMEFGLSHTHKINDRVAFSLSGQYKAHDGYFTNTYTGKEADDSDMAGGRARVSWRIDDRTRIDFISDFQYSKQNGYPYYLYDKESGESGSINYNDEGSYRRTVSTNSILFERKHDRYTFTSTTAYQYLNDDMRLDQDFTPLSIFTLQQKQKEHSITQELVFRSTTPKNLQWVAGVYGFYQGLETDAPVDFKDEGIQYMIEGQTNAQLAQLAEKIPSMPVLSMDVTNPNLLIEGQYKTPSFGLAVFKQMSYNNLFTEGLSGTIGLRLDYEHQQFSHHTYSADSLRSNITGNMVIERPPMAGGNLTIPIRSQLDFPLDIAGKDHMNTLELLPKFELKYDLGDNYFFYGSIAKGYRSGGYNIQMFSNLIQYQLRTKTMEGLMAMIPPTVTLPDGMGGSSSQEINLDEVISYKPEHSWNYEIGTRMNLFDYRLTVDLSAFYIACRDQQIGVVSGYGRITKNSGRSVSKGLETALHIRPINRLHIGVSYGYTHATFTENNDGEIDYKGKYVPFTPKHTLAVTGDYSIPVNRRWLDRINLSAQYIGKGKIYWTEANDVWQDFYGLTNAEVQFDKGDFSFSVWGKNIFDQDYQAFYFETMNAQNLSKDNGFAEKGRPATVGATVQYKF</sequence>
<organism evidence="15 16">
    <name type="scientific">Candidatus Gallibacteroides avistercoris</name>
    <dbReference type="NCBI Taxonomy" id="2840833"/>
    <lineage>
        <taxon>Bacteria</taxon>
        <taxon>Pseudomonadati</taxon>
        <taxon>Bacteroidota</taxon>
        <taxon>Bacteroidia</taxon>
        <taxon>Bacteroidales</taxon>
        <taxon>Bacteroidaceae</taxon>
        <taxon>Bacteroidaceae incertae sedis</taxon>
        <taxon>Candidatus Gallibacteroides</taxon>
    </lineage>
</organism>
<evidence type="ECO:0000259" key="13">
    <source>
        <dbReference type="Pfam" id="PF00593"/>
    </source>
</evidence>
<keyword evidence="2 11" id="KW-0813">Transport</keyword>
<comment type="subcellular location">
    <subcellularLocation>
        <location evidence="1 11">Cell outer membrane</location>
        <topology evidence="1 11">Multi-pass membrane protein</topology>
    </subcellularLocation>
</comment>
<keyword evidence="10 11" id="KW-0998">Cell outer membrane</keyword>
<feature type="domain" description="TonB-dependent receptor plug" evidence="14">
    <location>
        <begin position="55"/>
        <end position="156"/>
    </location>
</feature>
<dbReference type="EMBL" id="DVNA01000055">
    <property type="protein sequence ID" value="HIU54652.1"/>
    <property type="molecule type" value="Genomic_DNA"/>
</dbReference>
<keyword evidence="9 11" id="KW-0472">Membrane</keyword>
<comment type="caution">
    <text evidence="15">The sequence shown here is derived from an EMBL/GenBank/DDBJ whole genome shotgun (WGS) entry which is preliminary data.</text>
</comment>
<dbReference type="Pfam" id="PF07715">
    <property type="entry name" value="Plug"/>
    <property type="match status" value="1"/>
</dbReference>
<reference evidence="15" key="1">
    <citation type="submission" date="2020-10" db="EMBL/GenBank/DDBJ databases">
        <authorList>
            <person name="Gilroy R."/>
        </authorList>
    </citation>
    <scope>NUCLEOTIDE SEQUENCE</scope>
    <source>
        <strain evidence="15">CHK158-818</strain>
    </source>
</reference>
<protein>
    <submittedName>
        <fullName evidence="15">TonB-dependent receptor</fullName>
    </submittedName>
</protein>
<evidence type="ECO:0000256" key="6">
    <source>
        <dbReference type="ARBA" id="ARBA00023004"/>
    </source>
</evidence>
<evidence type="ECO:0000256" key="9">
    <source>
        <dbReference type="ARBA" id="ARBA00023136"/>
    </source>
</evidence>
<keyword evidence="8 12" id="KW-0798">TonB box</keyword>
<dbReference type="Proteomes" id="UP000824112">
    <property type="component" value="Unassembled WGS sequence"/>
</dbReference>
<dbReference type="GO" id="GO:0009279">
    <property type="term" value="C:cell outer membrane"/>
    <property type="evidence" value="ECO:0007669"/>
    <property type="project" value="UniProtKB-SubCell"/>
</dbReference>
<keyword evidence="7" id="KW-0406">Ion transport</keyword>
<keyword evidence="4" id="KW-0410">Iron transport</keyword>
<evidence type="ECO:0000256" key="7">
    <source>
        <dbReference type="ARBA" id="ARBA00023065"/>
    </source>
</evidence>
<keyword evidence="6" id="KW-0408">Iron</keyword>
<evidence type="ECO:0000256" key="5">
    <source>
        <dbReference type="ARBA" id="ARBA00022692"/>
    </source>
</evidence>
<dbReference type="InterPro" id="IPR012910">
    <property type="entry name" value="Plug_dom"/>
</dbReference>
<dbReference type="InterPro" id="IPR036942">
    <property type="entry name" value="Beta-barrel_TonB_sf"/>
</dbReference>
<dbReference type="AlphaFoldDB" id="A0A9D1SCM2"/>
<evidence type="ECO:0000256" key="12">
    <source>
        <dbReference type="RuleBase" id="RU003357"/>
    </source>
</evidence>
<evidence type="ECO:0000313" key="16">
    <source>
        <dbReference type="Proteomes" id="UP000824112"/>
    </source>
</evidence>
<dbReference type="PROSITE" id="PS52016">
    <property type="entry name" value="TONB_DEPENDENT_REC_3"/>
    <property type="match status" value="1"/>
</dbReference>
<proteinExistence type="inferred from homology"/>
<dbReference type="Gene3D" id="2.40.170.20">
    <property type="entry name" value="TonB-dependent receptor, beta-barrel domain"/>
    <property type="match status" value="1"/>
</dbReference>
<keyword evidence="15" id="KW-0675">Receptor</keyword>
<evidence type="ECO:0000256" key="10">
    <source>
        <dbReference type="ARBA" id="ARBA00023237"/>
    </source>
</evidence>
<evidence type="ECO:0000256" key="8">
    <source>
        <dbReference type="ARBA" id="ARBA00023077"/>
    </source>
</evidence>
<dbReference type="PANTHER" id="PTHR32552">
    <property type="entry name" value="FERRICHROME IRON RECEPTOR-RELATED"/>
    <property type="match status" value="1"/>
</dbReference>
<feature type="domain" description="TonB-dependent receptor-like beta-barrel" evidence="13">
    <location>
        <begin position="235"/>
        <end position="761"/>
    </location>
</feature>
<evidence type="ECO:0000256" key="2">
    <source>
        <dbReference type="ARBA" id="ARBA00022448"/>
    </source>
</evidence>
<reference evidence="15" key="2">
    <citation type="journal article" date="2021" name="PeerJ">
        <title>Extensive microbial diversity within the chicken gut microbiome revealed by metagenomics and culture.</title>
        <authorList>
            <person name="Gilroy R."/>
            <person name="Ravi A."/>
            <person name="Getino M."/>
            <person name="Pursley I."/>
            <person name="Horton D.L."/>
            <person name="Alikhan N.F."/>
            <person name="Baker D."/>
            <person name="Gharbi K."/>
            <person name="Hall N."/>
            <person name="Watson M."/>
            <person name="Adriaenssens E.M."/>
            <person name="Foster-Nyarko E."/>
            <person name="Jarju S."/>
            <person name="Secka A."/>
            <person name="Antonio M."/>
            <person name="Oren A."/>
            <person name="Chaudhuri R.R."/>
            <person name="La Ragione R."/>
            <person name="Hildebrand F."/>
            <person name="Pallen M.J."/>
        </authorList>
    </citation>
    <scope>NUCLEOTIDE SEQUENCE</scope>
    <source>
        <strain evidence="15">CHK158-818</strain>
    </source>
</reference>
<keyword evidence="3 11" id="KW-1134">Transmembrane beta strand</keyword>
<dbReference type="Pfam" id="PF00593">
    <property type="entry name" value="TonB_dep_Rec_b-barrel"/>
    <property type="match status" value="1"/>
</dbReference>
<keyword evidence="5 11" id="KW-0812">Transmembrane</keyword>
<evidence type="ECO:0000256" key="3">
    <source>
        <dbReference type="ARBA" id="ARBA00022452"/>
    </source>
</evidence>
<evidence type="ECO:0000256" key="4">
    <source>
        <dbReference type="ARBA" id="ARBA00022496"/>
    </source>
</evidence>
<evidence type="ECO:0000256" key="1">
    <source>
        <dbReference type="ARBA" id="ARBA00004571"/>
    </source>
</evidence>
<name>A0A9D1SCM2_9BACT</name>
<gene>
    <name evidence="15" type="ORF">IAB03_02455</name>
</gene>
<evidence type="ECO:0000313" key="15">
    <source>
        <dbReference type="EMBL" id="HIU54652.1"/>
    </source>
</evidence>
<evidence type="ECO:0000256" key="11">
    <source>
        <dbReference type="PROSITE-ProRule" id="PRU01360"/>
    </source>
</evidence>
<comment type="similarity">
    <text evidence="11 12">Belongs to the TonB-dependent receptor family.</text>
</comment>
<dbReference type="InterPro" id="IPR000531">
    <property type="entry name" value="Beta-barrel_TonB"/>
</dbReference>
<dbReference type="InterPro" id="IPR039426">
    <property type="entry name" value="TonB-dep_rcpt-like"/>
</dbReference>
<evidence type="ECO:0000259" key="14">
    <source>
        <dbReference type="Pfam" id="PF07715"/>
    </source>
</evidence>
<dbReference type="SUPFAM" id="SSF56935">
    <property type="entry name" value="Porins"/>
    <property type="match status" value="1"/>
</dbReference>
<accession>A0A9D1SCM2</accession>